<dbReference type="Pfam" id="PF04768">
    <property type="entry name" value="NAT"/>
    <property type="match status" value="1"/>
</dbReference>
<evidence type="ECO:0000256" key="1">
    <source>
        <dbReference type="ARBA" id="ARBA00002294"/>
    </source>
</evidence>
<dbReference type="AlphaFoldDB" id="A0A2C5WYB9"/>
<keyword evidence="8 15" id="KW-0808">Transferase</keyword>
<dbReference type="InterPro" id="IPR006855">
    <property type="entry name" value="Vertebrate-like_GNAT_dom"/>
</dbReference>
<comment type="caution">
    <text evidence="17">The sequence shown here is derived from an EMBL/GenBank/DDBJ whole genome shotgun (WGS) entry which is preliminary data.</text>
</comment>
<dbReference type="OrthoDB" id="5585968at2759"/>
<comment type="similarity">
    <text evidence="4 15">Belongs to the acetyltransferase family.</text>
</comment>
<comment type="function">
    <text evidence="1 15">N-acetylglutamate synthase involved in arginine biosynthesis.</text>
</comment>
<comment type="catalytic activity">
    <reaction evidence="14 15">
        <text>L-glutamate + acetyl-CoA = N-acetyl-L-glutamate + CoA + H(+)</text>
        <dbReference type="Rhea" id="RHEA:24292"/>
        <dbReference type="ChEBI" id="CHEBI:15378"/>
        <dbReference type="ChEBI" id="CHEBI:29985"/>
        <dbReference type="ChEBI" id="CHEBI:44337"/>
        <dbReference type="ChEBI" id="CHEBI:57287"/>
        <dbReference type="ChEBI" id="CHEBI:57288"/>
        <dbReference type="EC" id="2.3.1.1"/>
    </reaction>
</comment>
<evidence type="ECO:0000256" key="2">
    <source>
        <dbReference type="ARBA" id="ARBA00004173"/>
    </source>
</evidence>
<dbReference type="PROSITE" id="PS51731">
    <property type="entry name" value="GNAT_NAGS"/>
    <property type="match status" value="1"/>
</dbReference>
<dbReference type="GO" id="GO:0004042">
    <property type="term" value="F:L-glutamate N-acetyltransferase activity"/>
    <property type="evidence" value="ECO:0007669"/>
    <property type="project" value="InterPro"/>
</dbReference>
<evidence type="ECO:0000313" key="17">
    <source>
        <dbReference type="EMBL" id="PHH52558.1"/>
    </source>
</evidence>
<evidence type="ECO:0000256" key="5">
    <source>
        <dbReference type="ARBA" id="ARBA00012697"/>
    </source>
</evidence>
<evidence type="ECO:0000256" key="9">
    <source>
        <dbReference type="ARBA" id="ARBA00022946"/>
    </source>
</evidence>
<dbReference type="UniPathway" id="UPA00068">
    <property type="reaction ID" value="UER00106"/>
</dbReference>
<comment type="subcellular location">
    <subcellularLocation>
        <location evidence="2 15">Mitochondrion</location>
    </subcellularLocation>
</comment>
<keyword evidence="11 15" id="KW-0012">Acyltransferase</keyword>
<gene>
    <name evidence="17" type="primary">arg-14</name>
    <name evidence="17" type="ORF">CFIMG_005820RA</name>
</gene>
<dbReference type="PANTHER" id="PTHR23342:SF4">
    <property type="entry name" value="AMINO-ACID ACETYLTRANSFERASE, MITOCHONDRIAL"/>
    <property type="match status" value="1"/>
</dbReference>
<evidence type="ECO:0000256" key="10">
    <source>
        <dbReference type="ARBA" id="ARBA00023128"/>
    </source>
</evidence>
<comment type="pathway">
    <text evidence="3 15">Amino-acid biosynthesis; L-arginine biosynthesis; N(2)-acetyl-L-ornithine from L-glutamate: step 1/4.</text>
</comment>
<protein>
    <recommendedName>
        <fullName evidence="6 15">Amino-acid acetyltransferase, mitochondrial</fullName>
        <ecNumber evidence="5 15">2.3.1.1</ecNumber>
    </recommendedName>
    <alternativeName>
        <fullName evidence="12 15">Glutamate N-acetyltransferase</fullName>
    </alternativeName>
    <alternativeName>
        <fullName evidence="13 15">N-acetylglutamate synthase</fullName>
    </alternativeName>
</protein>
<name>A0A2C5WYB9_9PEZI</name>
<dbReference type="GO" id="GO:0006592">
    <property type="term" value="P:ornithine biosynthetic process"/>
    <property type="evidence" value="ECO:0007669"/>
    <property type="project" value="TreeGrafter"/>
</dbReference>
<dbReference type="STRING" id="1035309.A0A2C5WYB9"/>
<dbReference type="GO" id="GO:0005759">
    <property type="term" value="C:mitochondrial matrix"/>
    <property type="evidence" value="ECO:0007669"/>
    <property type="project" value="TreeGrafter"/>
</dbReference>
<evidence type="ECO:0000256" key="3">
    <source>
        <dbReference type="ARBA" id="ARBA00004925"/>
    </source>
</evidence>
<dbReference type="EMBL" id="APWK03000064">
    <property type="protein sequence ID" value="PHH52558.1"/>
    <property type="molecule type" value="Genomic_DNA"/>
</dbReference>
<proteinExistence type="inferred from homology"/>
<dbReference type="Gene3D" id="3.40.630.30">
    <property type="match status" value="1"/>
</dbReference>
<accession>A0A2C5WYB9</accession>
<keyword evidence="18" id="KW-1185">Reference proteome</keyword>
<keyword evidence="9" id="KW-0809">Transit peptide</keyword>
<dbReference type="PIRSF" id="PIRSF007892">
    <property type="entry name" value="NAGS_fungal"/>
    <property type="match status" value="1"/>
</dbReference>
<evidence type="ECO:0000256" key="6">
    <source>
        <dbReference type="ARBA" id="ARBA00018802"/>
    </source>
</evidence>
<evidence type="ECO:0000256" key="12">
    <source>
        <dbReference type="ARBA" id="ARBA00030346"/>
    </source>
</evidence>
<evidence type="ECO:0000313" key="18">
    <source>
        <dbReference type="Proteomes" id="UP000222788"/>
    </source>
</evidence>
<evidence type="ECO:0000256" key="4">
    <source>
        <dbReference type="ARBA" id="ARBA00008694"/>
    </source>
</evidence>
<keyword evidence="7 15" id="KW-0028">Amino-acid biosynthesis</keyword>
<dbReference type="GO" id="GO:0006526">
    <property type="term" value="P:L-arginine biosynthetic process"/>
    <property type="evidence" value="ECO:0007669"/>
    <property type="project" value="UniProtKB-UniPathway"/>
</dbReference>
<dbReference type="InterPro" id="IPR011190">
    <property type="entry name" value="GlcNAc_Synth_fun"/>
</dbReference>
<dbReference type="PANTHER" id="PTHR23342">
    <property type="entry name" value="N-ACETYLGLUTAMATE SYNTHASE"/>
    <property type="match status" value="1"/>
</dbReference>
<evidence type="ECO:0000256" key="15">
    <source>
        <dbReference type="PIRNR" id="PIRNR007892"/>
    </source>
</evidence>
<sequence length="692" mass="76544">MLRRQAFSAASKLAGPHCHHNESWPCQATLAQPHRSRSYSGTAGVSPKSKVETEFDRVSHISCCPQVLWTFADKLFVQDFFVSVLEASATKRDAKGYLQKYTSAENSLKLRLKIQPDQKKLQTKVASPTAVAPLERQINVLSTEIKQYAPTEPQLSASATEMPPLHLALMQIRFPQLMDEATKEGVAKSLSQLRTLGLLCIVVIDCGPSATNKISREQCERLGYAINNYRGPGAKVVENTLAIDENLKASNIPFSADGIFVAYPRELEQTLAKNVIPILPALASEPCTLRNVASAPDSILVSLAKYFTNLQTSATSDFLGRGPVENPMASSIEKIIILDQNGGLPFSRGSRFSHRFVNLNQEYDMILKDLEDALQSGSGAINTDGYNENVSHIRSLKVVRDTLALLPTTSSALITTPMAAANVCLASSITQQYTADPPKSKLFGIAASVRTRKSLNPLIHNLLTDKPIYSSSLPFEKISGPSVVSPPDPKARMGTLVKRGSSVTIYPRPSVTGWVPPQPGAPRLRLTDNCIDLPKLSHLIKDSFGRELDVAKYLKRMENDLAGIIIAGNYEGAAILTWERPSGLTEEMAYKENRFVPYLDKFAVLRSSQGTSGVADILFNSMVRDCFPQGVCWRSRMNNPVNKWYFERSQGTMKLPDTHWTMFWTTPKLFPGEMVLKDYEDVCRKIQLTWLD</sequence>
<organism evidence="17 18">
    <name type="scientific">Ceratocystis fimbriata CBS 114723</name>
    <dbReference type="NCBI Taxonomy" id="1035309"/>
    <lineage>
        <taxon>Eukaryota</taxon>
        <taxon>Fungi</taxon>
        <taxon>Dikarya</taxon>
        <taxon>Ascomycota</taxon>
        <taxon>Pezizomycotina</taxon>
        <taxon>Sordariomycetes</taxon>
        <taxon>Hypocreomycetidae</taxon>
        <taxon>Microascales</taxon>
        <taxon>Ceratocystidaceae</taxon>
        <taxon>Ceratocystis</taxon>
    </lineage>
</organism>
<keyword evidence="10 15" id="KW-0496">Mitochondrion</keyword>
<evidence type="ECO:0000256" key="14">
    <source>
        <dbReference type="ARBA" id="ARBA00048372"/>
    </source>
</evidence>
<feature type="domain" description="N-acetyltransferase" evidence="16">
    <location>
        <begin position="520"/>
        <end position="688"/>
    </location>
</feature>
<evidence type="ECO:0000256" key="7">
    <source>
        <dbReference type="ARBA" id="ARBA00022605"/>
    </source>
</evidence>
<evidence type="ECO:0000256" key="11">
    <source>
        <dbReference type="ARBA" id="ARBA00023315"/>
    </source>
</evidence>
<evidence type="ECO:0000256" key="8">
    <source>
        <dbReference type="ARBA" id="ARBA00022679"/>
    </source>
</evidence>
<reference evidence="17 18" key="1">
    <citation type="journal article" date="2013" name="Fungal Biol.">
        <title>Analysis of microsatellite markers in the genome of the plant pathogen Ceratocystis fimbriata.</title>
        <authorList>
            <person name="Simpson M.C."/>
            <person name="Wilken P.M."/>
            <person name="Coetzee M.P."/>
            <person name="Wingfield M.J."/>
            <person name="Wingfield B.D."/>
        </authorList>
    </citation>
    <scope>NUCLEOTIDE SEQUENCE [LARGE SCALE GENOMIC DNA]</scope>
    <source>
        <strain evidence="17 18">CBS 114723</strain>
    </source>
</reference>
<evidence type="ECO:0000259" key="16">
    <source>
        <dbReference type="PROSITE" id="PS51731"/>
    </source>
</evidence>
<dbReference type="EC" id="2.3.1.1" evidence="5 15"/>
<dbReference type="Proteomes" id="UP000222788">
    <property type="component" value="Unassembled WGS sequence"/>
</dbReference>
<reference evidence="17 18" key="2">
    <citation type="journal article" date="2013" name="IMA Fungus">
        <title>IMA Genome-F 1: Ceratocystis fimbriata: Draft nuclear genome sequence for the plant pathogen, Ceratocystis fimbriata.</title>
        <authorList>
            <person name="Wilken P.M."/>
            <person name="Steenkamp E.T."/>
            <person name="Wingfield M.J."/>
            <person name="de Beer Z.W."/>
            <person name="Wingfield B.D."/>
        </authorList>
    </citation>
    <scope>NUCLEOTIDE SEQUENCE [LARGE SCALE GENOMIC DNA]</scope>
    <source>
        <strain evidence="17 18">CBS 114723</strain>
    </source>
</reference>
<dbReference type="FunFam" id="3.40.630.30:FF:000049">
    <property type="entry name" value="Amino-acid acetyltransferase, mitochondrial"/>
    <property type="match status" value="1"/>
</dbReference>
<evidence type="ECO:0000256" key="13">
    <source>
        <dbReference type="ARBA" id="ARBA00033251"/>
    </source>
</evidence>